<dbReference type="SUPFAM" id="SSF50156">
    <property type="entry name" value="PDZ domain-like"/>
    <property type="match status" value="1"/>
</dbReference>
<reference evidence="1 2" key="1">
    <citation type="submission" date="2019-03" db="EMBL/GenBank/DDBJ databases">
        <title>Subsurface microbial communities from deep shales in Ohio and West Virginia, USA.</title>
        <authorList>
            <person name="Wrighton K."/>
        </authorList>
    </citation>
    <scope>NUCLEOTIDE SEQUENCE [LARGE SCALE GENOMIC DNA]</scope>
    <source>
        <strain evidence="1 2">MSL 6dP</strain>
    </source>
</reference>
<evidence type="ECO:0000313" key="1">
    <source>
        <dbReference type="EMBL" id="TDX50959.1"/>
    </source>
</evidence>
<dbReference type="Proteomes" id="UP000295832">
    <property type="component" value="Unassembled WGS sequence"/>
</dbReference>
<name>A0A4R8H880_9FIRM</name>
<dbReference type="Gene3D" id="2.30.42.10">
    <property type="match status" value="1"/>
</dbReference>
<protein>
    <recommendedName>
        <fullName evidence="3">PDZ domain-containing protein</fullName>
    </recommendedName>
</protein>
<evidence type="ECO:0008006" key="3">
    <source>
        <dbReference type="Google" id="ProtNLM"/>
    </source>
</evidence>
<evidence type="ECO:0000313" key="2">
    <source>
        <dbReference type="Proteomes" id="UP000295832"/>
    </source>
</evidence>
<keyword evidence="2" id="KW-1185">Reference proteome</keyword>
<dbReference type="InterPro" id="IPR036034">
    <property type="entry name" value="PDZ_sf"/>
</dbReference>
<dbReference type="STRING" id="926561.GCA_000379025_02121"/>
<dbReference type="AlphaFoldDB" id="A0A4R8H880"/>
<sequence>MDETIAYLDRYGAETIRVFLPGYTKYSPESIKFNLNLWNDLRVFIDKCRTKYEAPIALEPSRIVNLDAIISGIIKELPAAKSKLKISDKIIKVNDKELFSRVDAFNEILKAANPKLSFERTGRVEEIIIEKDRGERSGLVFDYDLSLDLVADIDRIIKSCRAKRTLLLSSQLASKRIGLGIEYLKSHNQNLVIDLLKVKSYFVGGSIMSDGLLVVDDFRKMLYQYQEELLDIDLVGERYSKLEDKFDIKVEIVG</sequence>
<accession>A0A4R8H880</accession>
<dbReference type="EMBL" id="SOEG01000017">
    <property type="protein sequence ID" value="TDX50959.1"/>
    <property type="molecule type" value="Genomic_DNA"/>
</dbReference>
<gene>
    <name evidence="1" type="ORF">C7959_11737</name>
</gene>
<organism evidence="1 2">
    <name type="scientific">Orenia marismortui</name>
    <dbReference type="NCBI Taxonomy" id="46469"/>
    <lineage>
        <taxon>Bacteria</taxon>
        <taxon>Bacillati</taxon>
        <taxon>Bacillota</taxon>
        <taxon>Clostridia</taxon>
        <taxon>Halanaerobiales</taxon>
        <taxon>Halobacteroidaceae</taxon>
        <taxon>Orenia</taxon>
    </lineage>
</organism>
<proteinExistence type="predicted"/>
<dbReference type="RefSeq" id="WP_134117238.1">
    <property type="nucleotide sequence ID" value="NZ_SOEG01000017.1"/>
</dbReference>
<comment type="caution">
    <text evidence="1">The sequence shown here is derived from an EMBL/GenBank/DDBJ whole genome shotgun (WGS) entry which is preliminary data.</text>
</comment>